<dbReference type="EMBL" id="CATNWA010020646">
    <property type="protein sequence ID" value="CAI9619296.1"/>
    <property type="molecule type" value="Genomic_DNA"/>
</dbReference>
<dbReference type="Proteomes" id="UP001162483">
    <property type="component" value="Unassembled WGS sequence"/>
</dbReference>
<accession>A0ABN9HFU5</accession>
<gene>
    <name evidence="3" type="ORF">SPARVUS_LOCUS15814636</name>
</gene>
<sequence>MFTPVRFHPVLFWKGSATFLNAKSCIFGSIDFNGNASEKHVLCFYSIFYAFCFLNLPSNKKKKKRKKNAVKTQVQKCKSKRNAEMTQTQPA</sequence>
<keyword evidence="2" id="KW-1133">Transmembrane helix</keyword>
<protein>
    <submittedName>
        <fullName evidence="3">Uncharacterized protein</fullName>
    </submittedName>
</protein>
<keyword evidence="2" id="KW-0472">Membrane</keyword>
<evidence type="ECO:0000313" key="3">
    <source>
        <dbReference type="EMBL" id="CAI9619296.1"/>
    </source>
</evidence>
<evidence type="ECO:0000256" key="2">
    <source>
        <dbReference type="SAM" id="Phobius"/>
    </source>
</evidence>
<evidence type="ECO:0000313" key="4">
    <source>
        <dbReference type="Proteomes" id="UP001162483"/>
    </source>
</evidence>
<name>A0ABN9HFU5_9NEOB</name>
<feature type="region of interest" description="Disordered" evidence="1">
    <location>
        <begin position="64"/>
        <end position="91"/>
    </location>
</feature>
<reference evidence="3" key="1">
    <citation type="submission" date="2023-05" db="EMBL/GenBank/DDBJ databases">
        <authorList>
            <person name="Stuckert A."/>
        </authorList>
    </citation>
    <scope>NUCLEOTIDE SEQUENCE</scope>
</reference>
<keyword evidence="2" id="KW-0812">Transmembrane</keyword>
<feature type="transmembrane region" description="Helical" evidence="2">
    <location>
        <begin position="39"/>
        <end position="57"/>
    </location>
</feature>
<organism evidence="3 4">
    <name type="scientific">Staurois parvus</name>
    <dbReference type="NCBI Taxonomy" id="386267"/>
    <lineage>
        <taxon>Eukaryota</taxon>
        <taxon>Metazoa</taxon>
        <taxon>Chordata</taxon>
        <taxon>Craniata</taxon>
        <taxon>Vertebrata</taxon>
        <taxon>Euteleostomi</taxon>
        <taxon>Amphibia</taxon>
        <taxon>Batrachia</taxon>
        <taxon>Anura</taxon>
        <taxon>Neobatrachia</taxon>
        <taxon>Ranoidea</taxon>
        <taxon>Ranidae</taxon>
        <taxon>Staurois</taxon>
    </lineage>
</organism>
<keyword evidence="4" id="KW-1185">Reference proteome</keyword>
<proteinExistence type="predicted"/>
<evidence type="ECO:0000256" key="1">
    <source>
        <dbReference type="SAM" id="MobiDB-lite"/>
    </source>
</evidence>
<comment type="caution">
    <text evidence="3">The sequence shown here is derived from an EMBL/GenBank/DDBJ whole genome shotgun (WGS) entry which is preliminary data.</text>
</comment>